<keyword evidence="6 9" id="KW-1133">Transmembrane helix</keyword>
<keyword evidence="7 9" id="KW-0472">Membrane</keyword>
<protein>
    <submittedName>
        <fullName evidence="11">TRAP-type C4-dicarboxylate transport system, small permease component</fullName>
    </submittedName>
</protein>
<evidence type="ECO:0000256" key="1">
    <source>
        <dbReference type="ARBA" id="ARBA00004429"/>
    </source>
</evidence>
<feature type="transmembrane region" description="Helical" evidence="9">
    <location>
        <begin position="131"/>
        <end position="152"/>
    </location>
</feature>
<dbReference type="GO" id="GO:0022857">
    <property type="term" value="F:transmembrane transporter activity"/>
    <property type="evidence" value="ECO:0007669"/>
    <property type="project" value="TreeGrafter"/>
</dbReference>
<keyword evidence="4" id="KW-0997">Cell inner membrane</keyword>
<evidence type="ECO:0000313" key="11">
    <source>
        <dbReference type="EMBL" id="SDI15291.1"/>
    </source>
</evidence>
<comment type="similarity">
    <text evidence="8">Belongs to the TRAP transporter small permease family.</text>
</comment>
<feature type="transmembrane region" description="Helical" evidence="9">
    <location>
        <begin position="91"/>
        <end position="111"/>
    </location>
</feature>
<feature type="domain" description="Tripartite ATP-independent periplasmic transporters DctQ component" evidence="10">
    <location>
        <begin position="29"/>
        <end position="160"/>
    </location>
</feature>
<accession>A0A1G8I959</accession>
<dbReference type="EMBL" id="FNDU01000005">
    <property type="protein sequence ID" value="SDI15291.1"/>
    <property type="molecule type" value="Genomic_DNA"/>
</dbReference>
<evidence type="ECO:0000256" key="3">
    <source>
        <dbReference type="ARBA" id="ARBA00022475"/>
    </source>
</evidence>
<evidence type="ECO:0000256" key="9">
    <source>
        <dbReference type="SAM" id="Phobius"/>
    </source>
</evidence>
<keyword evidence="5 9" id="KW-0812">Transmembrane</keyword>
<dbReference type="STRING" id="930129.SAMN05216352_10587"/>
<dbReference type="PANTHER" id="PTHR35011">
    <property type="entry name" value="2,3-DIKETO-L-GULONATE TRAP TRANSPORTER SMALL PERMEASE PROTEIN YIAM"/>
    <property type="match status" value="1"/>
</dbReference>
<dbReference type="OrthoDB" id="9815614at2"/>
<dbReference type="AlphaFoldDB" id="A0A1G8I959"/>
<feature type="transmembrane region" description="Helical" evidence="9">
    <location>
        <begin position="52"/>
        <end position="70"/>
    </location>
</feature>
<dbReference type="Proteomes" id="UP000199017">
    <property type="component" value="Unassembled WGS sequence"/>
</dbReference>
<evidence type="ECO:0000313" key="12">
    <source>
        <dbReference type="Proteomes" id="UP000199017"/>
    </source>
</evidence>
<sequence>MVRKNYKRLYANANKAIEHFSTWMLIGLFIAVLLQVFFRYVLNSPLTWTEEAARYLNIWIVLFGTAVAVCERDNLRVDLVDIAVKKWPYKAQVIFYFVTTLLCLLVVISFIKGGYETTKDQWTISMNVLPFPQGLLFLGMLIAASFMFWFFLHQLIEHLKALIKRDAGGIVK</sequence>
<keyword evidence="12" id="KW-1185">Reference proteome</keyword>
<evidence type="ECO:0000259" key="10">
    <source>
        <dbReference type="Pfam" id="PF04290"/>
    </source>
</evidence>
<comment type="subcellular location">
    <subcellularLocation>
        <location evidence="1">Cell inner membrane</location>
        <topology evidence="1">Multi-pass membrane protein</topology>
    </subcellularLocation>
</comment>
<evidence type="ECO:0000256" key="5">
    <source>
        <dbReference type="ARBA" id="ARBA00022692"/>
    </source>
</evidence>
<dbReference type="GO" id="GO:0015740">
    <property type="term" value="P:C4-dicarboxylate transport"/>
    <property type="evidence" value="ECO:0007669"/>
    <property type="project" value="TreeGrafter"/>
</dbReference>
<proteinExistence type="inferred from homology"/>
<evidence type="ECO:0000256" key="2">
    <source>
        <dbReference type="ARBA" id="ARBA00022448"/>
    </source>
</evidence>
<reference evidence="11 12" key="1">
    <citation type="submission" date="2016-10" db="EMBL/GenBank/DDBJ databases">
        <authorList>
            <person name="de Groot N.N."/>
        </authorList>
    </citation>
    <scope>NUCLEOTIDE SEQUENCE [LARGE SCALE GENOMIC DNA]</scope>
    <source>
        <strain evidence="12">P4B,CCM 7963,CECT 7998,DSM 25260,IBRC-M 10614,KCTC 13821</strain>
    </source>
</reference>
<organism evidence="11 12">
    <name type="scientific">Alteribacillus bidgolensis</name>
    <dbReference type="NCBI Taxonomy" id="930129"/>
    <lineage>
        <taxon>Bacteria</taxon>
        <taxon>Bacillati</taxon>
        <taxon>Bacillota</taxon>
        <taxon>Bacilli</taxon>
        <taxon>Bacillales</taxon>
        <taxon>Bacillaceae</taxon>
        <taxon>Alteribacillus</taxon>
    </lineage>
</organism>
<name>A0A1G8I959_9BACI</name>
<dbReference type="PANTHER" id="PTHR35011:SF2">
    <property type="entry name" value="2,3-DIKETO-L-GULONATE TRAP TRANSPORTER SMALL PERMEASE PROTEIN YIAM"/>
    <property type="match status" value="1"/>
</dbReference>
<keyword evidence="3" id="KW-1003">Cell membrane</keyword>
<evidence type="ECO:0000256" key="7">
    <source>
        <dbReference type="ARBA" id="ARBA00023136"/>
    </source>
</evidence>
<gene>
    <name evidence="11" type="ORF">SAMN05216352_10587</name>
</gene>
<dbReference type="InterPro" id="IPR055348">
    <property type="entry name" value="DctQ"/>
</dbReference>
<evidence type="ECO:0000256" key="4">
    <source>
        <dbReference type="ARBA" id="ARBA00022519"/>
    </source>
</evidence>
<keyword evidence="2" id="KW-0813">Transport</keyword>
<evidence type="ECO:0000256" key="8">
    <source>
        <dbReference type="ARBA" id="ARBA00038436"/>
    </source>
</evidence>
<dbReference type="GO" id="GO:0005886">
    <property type="term" value="C:plasma membrane"/>
    <property type="evidence" value="ECO:0007669"/>
    <property type="project" value="UniProtKB-SubCell"/>
</dbReference>
<dbReference type="InterPro" id="IPR007387">
    <property type="entry name" value="TRAP_DctQ"/>
</dbReference>
<dbReference type="Pfam" id="PF04290">
    <property type="entry name" value="DctQ"/>
    <property type="match status" value="1"/>
</dbReference>
<feature type="transmembrane region" description="Helical" evidence="9">
    <location>
        <begin position="20"/>
        <end position="40"/>
    </location>
</feature>
<dbReference type="RefSeq" id="WP_091584348.1">
    <property type="nucleotide sequence ID" value="NZ_FNDU01000005.1"/>
</dbReference>
<evidence type="ECO:0000256" key="6">
    <source>
        <dbReference type="ARBA" id="ARBA00022989"/>
    </source>
</evidence>